<feature type="region of interest" description="Disordered" evidence="1">
    <location>
        <begin position="648"/>
        <end position="675"/>
    </location>
</feature>
<feature type="compositionally biased region" description="Polar residues" evidence="1">
    <location>
        <begin position="3786"/>
        <end position="3797"/>
    </location>
</feature>
<feature type="compositionally biased region" description="Basic residues" evidence="1">
    <location>
        <begin position="650"/>
        <end position="666"/>
    </location>
</feature>
<feature type="region of interest" description="Disordered" evidence="1">
    <location>
        <begin position="3029"/>
        <end position="3056"/>
    </location>
</feature>
<dbReference type="SUPFAM" id="SSF49899">
    <property type="entry name" value="Concanavalin A-like lectins/glucanases"/>
    <property type="match status" value="1"/>
</dbReference>
<dbReference type="SUPFAM" id="SSF81837">
    <property type="entry name" value="BEACH domain"/>
    <property type="match status" value="1"/>
</dbReference>
<dbReference type="PANTHER" id="PTHR13743:SF112">
    <property type="entry name" value="BEACH DOMAIN-CONTAINING PROTEIN"/>
    <property type="match status" value="1"/>
</dbReference>
<dbReference type="Proteomes" id="UP000673552">
    <property type="component" value="Unassembled WGS sequence"/>
</dbReference>
<feature type="compositionally biased region" description="Polar residues" evidence="1">
    <location>
        <begin position="295"/>
        <end position="311"/>
    </location>
</feature>
<dbReference type="EMBL" id="JAFEUZ010000033">
    <property type="protein sequence ID" value="KAG5469563.1"/>
    <property type="molecule type" value="Genomic_DNA"/>
</dbReference>
<dbReference type="Gene3D" id="2.60.120.200">
    <property type="match status" value="1"/>
</dbReference>
<comment type="caution">
    <text evidence="3">The sequence shown here is derived from an EMBL/GenBank/DDBJ whole genome shotgun (WGS) entry which is preliminary data.</text>
</comment>
<dbReference type="OrthoDB" id="26681at2759"/>
<protein>
    <recommendedName>
        <fullName evidence="2">BEACH domain-containing protein</fullName>
    </recommendedName>
</protein>
<dbReference type="InterPro" id="IPR013320">
    <property type="entry name" value="ConA-like_dom_sf"/>
</dbReference>
<organism evidence="3 4">
    <name type="scientific">Leishmania martiniquensis</name>
    <dbReference type="NCBI Taxonomy" id="1580590"/>
    <lineage>
        <taxon>Eukaryota</taxon>
        <taxon>Discoba</taxon>
        <taxon>Euglenozoa</taxon>
        <taxon>Kinetoplastea</taxon>
        <taxon>Metakinetoplastina</taxon>
        <taxon>Trypanosomatida</taxon>
        <taxon>Trypanosomatidae</taxon>
        <taxon>Leishmaniinae</taxon>
        <taxon>Leishmania</taxon>
    </lineage>
</organism>
<reference evidence="4" key="2">
    <citation type="journal article" date="2021" name="Sci. Data">
        <title>Chromosome-scale genome sequencing, assembly and annotation of six genomes from subfamily Leishmaniinae.</title>
        <authorList>
            <person name="Almutairi H."/>
            <person name="Urbaniak M.D."/>
            <person name="Bates M.D."/>
            <person name="Jariyapan N."/>
            <person name="Kwakye-Nuako G."/>
            <person name="Thomaz Soccol V."/>
            <person name="Al-Salem W.S."/>
            <person name="Dillon R.J."/>
            <person name="Bates P.A."/>
            <person name="Gatherer D."/>
        </authorList>
    </citation>
    <scope>NUCLEOTIDE SEQUENCE [LARGE SCALE GENOMIC DNA]</scope>
</reference>
<dbReference type="GeneID" id="92512873"/>
<dbReference type="PANTHER" id="PTHR13743">
    <property type="entry name" value="BEIGE/BEACH-RELATED"/>
    <property type="match status" value="1"/>
</dbReference>
<feature type="compositionally biased region" description="Polar residues" evidence="1">
    <location>
        <begin position="516"/>
        <end position="526"/>
    </location>
</feature>
<feature type="region of interest" description="Disordered" evidence="1">
    <location>
        <begin position="3780"/>
        <end position="3799"/>
    </location>
</feature>
<feature type="domain" description="BEACH" evidence="2">
    <location>
        <begin position="4101"/>
        <end position="4399"/>
    </location>
</feature>
<feature type="region of interest" description="Disordered" evidence="1">
    <location>
        <begin position="2848"/>
        <end position="2892"/>
    </location>
</feature>
<reference evidence="4" key="1">
    <citation type="journal article" date="2021" name="Microbiol. Resour. Announc.">
        <title>LGAAP: Leishmaniinae Genome Assembly and Annotation Pipeline.</title>
        <authorList>
            <person name="Almutairi H."/>
            <person name="Urbaniak M.D."/>
            <person name="Bates M.D."/>
            <person name="Jariyapan N."/>
            <person name="Kwakye-Nuako G."/>
            <person name="Thomaz-Soccol V."/>
            <person name="Al-Salem W.S."/>
            <person name="Dillon R.J."/>
            <person name="Bates P.A."/>
            <person name="Gatherer D."/>
        </authorList>
    </citation>
    <scope>NUCLEOTIDE SEQUENCE [LARGE SCALE GENOMIC DNA]</scope>
</reference>
<dbReference type="InterPro" id="IPR000409">
    <property type="entry name" value="BEACH_dom"/>
</dbReference>
<dbReference type="InterPro" id="IPR036372">
    <property type="entry name" value="BEACH_dom_sf"/>
</dbReference>
<feature type="compositionally biased region" description="Polar residues" evidence="1">
    <location>
        <begin position="3362"/>
        <end position="3377"/>
    </location>
</feature>
<feature type="region of interest" description="Disordered" evidence="1">
    <location>
        <begin position="754"/>
        <end position="828"/>
    </location>
</feature>
<evidence type="ECO:0000259" key="2">
    <source>
        <dbReference type="PROSITE" id="PS50197"/>
    </source>
</evidence>
<accession>A0A836GTB7</accession>
<feature type="compositionally biased region" description="Low complexity" evidence="1">
    <location>
        <begin position="2774"/>
        <end position="2784"/>
    </location>
</feature>
<feature type="region of interest" description="Disordered" evidence="1">
    <location>
        <begin position="4954"/>
        <end position="4982"/>
    </location>
</feature>
<feature type="compositionally biased region" description="Low complexity" evidence="1">
    <location>
        <begin position="2861"/>
        <end position="2872"/>
    </location>
</feature>
<dbReference type="Pfam" id="PF13385">
    <property type="entry name" value="Laminin_G_3"/>
    <property type="match status" value="1"/>
</dbReference>
<feature type="region of interest" description="Disordered" evidence="1">
    <location>
        <begin position="2603"/>
        <end position="2631"/>
    </location>
</feature>
<feature type="region of interest" description="Disordered" evidence="1">
    <location>
        <begin position="862"/>
        <end position="898"/>
    </location>
</feature>
<dbReference type="RefSeq" id="XP_067175736.1">
    <property type="nucleotide sequence ID" value="XM_067320361.1"/>
</dbReference>
<name>A0A836GTB7_9TRYP</name>
<feature type="compositionally biased region" description="Gly residues" evidence="1">
    <location>
        <begin position="757"/>
        <end position="769"/>
    </location>
</feature>
<gene>
    <name evidence="3" type="ORF">LSCM1_02787</name>
</gene>
<dbReference type="InterPro" id="IPR050865">
    <property type="entry name" value="BEACH_Domain"/>
</dbReference>
<dbReference type="Pfam" id="PF02138">
    <property type="entry name" value="Beach"/>
    <property type="match status" value="1"/>
</dbReference>
<feature type="region of interest" description="Disordered" evidence="1">
    <location>
        <begin position="3807"/>
        <end position="3826"/>
    </location>
</feature>
<dbReference type="Gene3D" id="1.10.1540.10">
    <property type="entry name" value="BEACH domain"/>
    <property type="match status" value="1"/>
</dbReference>
<dbReference type="KEGG" id="lmat:92512873"/>
<dbReference type="PROSITE" id="PS50197">
    <property type="entry name" value="BEACH"/>
    <property type="match status" value="1"/>
</dbReference>
<sequence>MPSLSERDLVRVEKLFNITRGLLEYGKQHHHHDQFSATMAPASAASDSTIRYPSTVLREHQDREGATGSSSSISERRLWTELAFLMSRVVAVQKLSLMSYVTTDPGMMITELARMLLNFLQESCSVAAGSGKESRIRHVALLAQDRLFFLLRVFCSLKNCAVMLSETSGFDNVSAAREVFDAICGHVISGQHLSWMSQIYVWFCDEAARLARSEDAMPSVYVYATYDTLCSVMGCCSDHVECAKTFLYSEPVACVTYMFYGLKLRISAGDPLRPYEDESPVMKSREVTVGEAAGQETSTTNPDTHESNSGTPPEATACDAMRAGPIPQRPPGASYLKTRHFTTLIASSTQPSRQAAKVSPSTSAKSATFASLVGPDSAHASGSNTSTSWAFNQPELSRSQLKALLLGGRENAFDSLLFVALDIVIAVMRSTRDYGHWMVLSTVSNVLLLSKKSIEIGDTAAEASASGRLCTTASAVSPPLSRVVAMYENIMVLFQFLFALMAEVGKERPARPLFERSSSAPGTLNLNGMERGQKRGEGKGVPLPPGSSSLGRELSPLVQLRAEGFSSTTVCEANPHPATPKLESSCKVASMDNTQLREYLSQQVVHIVLQIDLHAVLMATARLLECDQTLFRVLHSFCVLEAQSAEQAKPAKRRGGHSTLGGHRKRDASASKATHTALLNQSHSASIMGCAPENPLGSMSGMCESGVGSLPMLDAASRFFFTSNLGDLRFMASDARCSDGLDGGLCENAGSCSTSRMGGGTGSGRGSGLGDPSPIAPLGTVPMQGSVSPNPLEPGQRLLHPQQHHRRRQSGDGGRKKKVMKSGAGDGGGGESFAKSFFKSFFGNLSSGIGAVTVTRSLGNVGSDGDAERESWGGSSVTVFSCSESGEDGSSGSIDSGASDDDDILSGVIGGLDGGAAGSLLSPPSFGASGSGCRRALKAGAHHRHQRQKSRVKAACSPWRDVPSYTALAREVVRILNLVQADAALSIDVRLGAGLLLPSIVLRDSQVFRLYEGRLLIRNYLSLLRQELRHHIKPREVSTDTAANRAEALHTARGAAQEHQRSMSDNAAARVSPPPPQWPLHSSMVECSTSLPNARAHLTQKELIAFAAKVIETLEYSFKVLGVIPLASDVASLSELPPYFFCTDGVAPLGVALESLFTRVVALWLIGLVSAQCDEDIDRRAMEVLLQIMSSAVVRGSLPKDSSTALMVTPFGNATAVQIGPAIGLGVPDSTAAAFSPPLSTPMTTDTLSSTFLTETELGMLPNAARPMLHAGLLPPSSCAGLNAADNDAETGLHRSHLHGSIFRTTELSGLRTAPDVDTRVVECANTVEALSSVFRVLLSRSQDPLSPAELTVVLSLFTSHDSNLSRLGRECMTRSLATPSVYPFYSDVILDSNTLLLAQMLSWLSAYLTSAVLTPVTRRMRRLWMQRFGCVDAVIRVLVRVLDSPRSTPNFMRIIPQIFQFLSAFESGDRKSPQLSSTNFIASVTERLAKLEGIEFFIIVTQAVLDASMGARGNVDGRRPNVSGPQAQYADMQVIGSFRVALNHCAAEKPVFLELLPSLLTFAKVHSEQLFADLVKVLFRVLECTSIVRSERLVDFALEHGLSQLLPFLELPARYIEERLPFTGTAAELYSFWQPILLRAPRRSRLRFMSHGGVQVSIGLWPSTGFSISAWFQFDRLYITIPLFEFHGILSDGDGISAALRGSSMTASIIIFGGDSAQLTINNEQRMTINENEALRNFGPQKWVHVCAVLRATHILDLYISGFKVGTTAFPYLAAGAEVRVNVGYTDAVLHNTAPLRADASPLFSIGDIELWAQSLSRSQVEAEFASGGNSQLTTKLSGQQGASPAKIREEGVPQELTLLCHTGSSSVPNSFGTSPNYSVGGLAALISLKSQSAGSSGVTGLSFPTASHVSMGAGSDFKDDTGPRSGEAWSASAARMARFLPLENEDDMLQNVLACPTGIPVFAKLVGRYAAPPKTWVDYPLLWAARGGIGRMLDWMHLVTSSEQLEGLLRLILECVQHTTLAVTLDPRTYLLFTYMLTNHVARYMTNTACDQLVELASSQVDMFEVEQRVIIDRLAFEHVLSDLRFYAAMRLETALYLLQRVRRLFHTSKCRYAKHNARFVSPYRFVDRLLHSLIGVAARTPVQLYRAVVKVVQQVVLACDMEDGLVHIFTSLVALLTPEEKVTSSRRNAQVSVLLPVMGSVTRDTVMPLRTANELTRVMLSSLVECFSQSPCMSTLSRTVDLPWYAMCASRFADPATVVYATRIFFEAAQHNPVLHEEVVQHQSAIVEVLAAHAAHEDLILLLLALTMGAARHIDILSHKHSLWQQLDSLLRTFSPEPNALVAPIFVRLFVLHLDRVARLPCQRLVKVQAMVEDERRLSYRVRRYFSLARVCSRLMIIIRVRRYRALLIRHQPPTSSSSAAGTPILSLAHDPPARTGGLEYSSSSNSSQNVSFAYRGGAGVMGGPTTHGRMNAFAASGSSHSCEPPGLLRTSPLGADFTTGARGGEDDGVLTGVEHSVPHLQSPRDPRGVVRCNMSSCGEAQQWKPPVLLPDMCATQPPPLSTTPAPHARTATAPSPMNAAVGYDAGNSPKRACKVAGSSVVPPASSCPRERQAPPATRGADDTGGGDSAAASVTAFALIVDDRSQDSFGLFARWSKYRRAFAVLRISVRLWLSLQARRCRWTLMHRSHLYEEDFKCRRAGTLFCIRMLHHFASMPSYFYLFVNSPIQTAALSSLVSCISRDGLLEELDMWDKLIRSMVIVPAREPAVMTAADTDASARTTRASEKAQQEGEDMRALLSASLLQEEGTGYVEDREGSGKGAGALPEEEAGMCSAGAMRCRSSSVPGMATATQPMPPHSSCSNCSADTSSVGRGSAHEDEEEGAPGLPLPAVSAKAIQRLTRSCSMTSRSAGSSPTQLDKIAALHSSLPSFFSHREELEGADVESAGSEQRCRGAIEDGDASSVTSDCFDAAAHLSAQSTRTPLQRLRSLQMPRSPPEWGAIALPRPLCTEAQDVELLSSTRAEAEAVATEQTVTTPPPTADRTARPSEANSPSAAKLLASFNNRSDDGPLSVSLGEVSVSSQSNTVSSRLTPLSASSMVLPTAAAAKKMASTPGASLSTLPAPPSIVHIHDRFEVRTVSCTKEIESIGEVVGRGAVSILSALIRSSLDTLPVPNWIGGPTYGSCGGLLFQLLFIVSAKAAADDSTTTLVRYFLFCVGNAVKEQRDRDLMRVSHHDPAPPSWNDSDRRAVSLVGQGERMPGPATAESSLPSGNASPLALGRGASIISAAHMSATATSAGTSANSYTGGPLTTVPVVSAATLTTCAPPSTVSIPTVGHATPVVAVGPGEKGGGLTPLRAPATTSSESGGDFSSQHSGAPVSPKAPVPPMRHLVPLLQSFRSAGAAHVGQGQQRSSNCSSGASTAPGTYSGVFLFNVSRFISLIVDMLAINVLELPMTKHFFLTLLLLCQGWPNRFVDQLSWQVMRACIAVLNRPSTQDASVGLLESVYTLSTLVLRRGWKHKGVLESFLRVLFRVFVSLPPAWMSEADARHRKRLTTLILRHLVLTYAGTKELEKALAVRTLTQRLSLYNDFVMVFSLPSEDDCCVAFEQYCADQFSSLDTLMSGRPKAKAELAFKASMKTRGEYIKRIKAFNCQYTQAIEVPESYRRTALRVAYTSRFSSFVASKPRVAASQLHWLLSGTAALRDSQTVSRAPPRRVAVGGDHSVVASERAQQITASDGVERVLYHFMDPQMNYGELKGVLWGEGCASQMPIAESAISTTTTSGAPSHNSGSGASITDVAKDTTNEMASSAATETPTTEENPPKNDLVRAALCEELVHHIAVLVPPLSTRCRPHIGDDAFPATLKGLSITLTPSAVTLLRYLVAPHETLRFLSNGFRINGIHATPCLILLTNVSLKVIGFSRVTEAGDIILCEHEIDDDKSSRGAASERSIPVQGNNDLGHPHNAMSFSNDGKGPAVKSARKNPFSMASMTKHLQKLFYDNPRKSRQQQDGTRVAQAMRQVMSYHYESIYWTYLVSSIRVVRSLHYMHLDTAVQLQLYYDSGPMLSVVDAKQSMNPSARKELIKVLKDVVGTQQCTFIDESQRVASMRTQLVRWATGSLSNYEYLRFLNEVAGRTNRDLNQYPVFPWVLADYTSITLDLESASTFRDFAYPMGAQTESRRAAVAQLFENTREARDLDTGKSYPFHHGTHYSTSGGVLYFLLRAQPFTTYARLFQGGDFDLAMRLFDSVAASFTSCVTGPADCKELIPEFYVNGGFLANADHLNLGHKSDGKAVDDVLLPPWAKNSRQVFTAVMRYALECPYVVEHLHQWIDLVFGVRRRGPLALERYNMFQRMTYGEEVVQALKNAQTPHDCDVIIAEVDNFGQTPLQLFQERHPSHHELAPVLKASPLDGGGGMAWSDTHGTGGGGSAAVLPAMNSFSTVTLGGPYTSSTAATSAAGAGSQLGSPFSSTVSSSAFASGQTYTQAFRREAPKVMRMLIHAMDAAQTWFVLRDPPSSALQHPPPSALTDAFRVGSQAILHFSMLRAPKKLACAYAQLVPVADTNCYLCWHAREAQIVRYTAGQATFHSVIAFNPRDESGALISAIAVGPRESVLLVATSIGTVYCLFPDDDGNGALHVRATLCYHRSPVTKVALESTRHLAVTITSSAGEDDPILWRVQRSGCCIVRRLRVEQSLPTPEDASISPTSEAAAEVAETRSVVDVAIDPVSGNVALATARSLLLFDNNGEPFGAGILPSPTSLLPMGTATLEDDNGDVGVVVSRPVLCVADITALTFYQTSEWASGMGVLLTGHSDGSLSAWRTTRLPPHTVAPGKVAMVEFHSRLFSGAAGPAASATANSLAGQQDTAASPTAAAGVGGNCSLSMAHAASFGNWAPSGGATSTAAGGVGTGVTSCPVTALHQENADVPTFYVGYANGVVRQLVFEDPVLSLLGGGSGGGAGGGSGTKDGVGSGNAVEDPNRRR</sequence>
<evidence type="ECO:0000313" key="3">
    <source>
        <dbReference type="EMBL" id="KAG5469563.1"/>
    </source>
</evidence>
<evidence type="ECO:0000256" key="1">
    <source>
        <dbReference type="SAM" id="MobiDB-lite"/>
    </source>
</evidence>
<feature type="region of interest" description="Disordered" evidence="1">
    <location>
        <begin position="1055"/>
        <end position="1075"/>
    </location>
</feature>
<feature type="region of interest" description="Disordered" evidence="1">
    <location>
        <begin position="513"/>
        <end position="552"/>
    </location>
</feature>
<feature type="region of interest" description="Disordered" evidence="1">
    <location>
        <begin position="2774"/>
        <end position="2793"/>
    </location>
</feature>
<proteinExistence type="predicted"/>
<feature type="region of interest" description="Disordered" evidence="1">
    <location>
        <begin position="291"/>
        <end position="333"/>
    </location>
</feature>
<feature type="compositionally biased region" description="Gly residues" evidence="1">
    <location>
        <begin position="4954"/>
        <end position="4971"/>
    </location>
</feature>
<dbReference type="CDD" id="cd06071">
    <property type="entry name" value="Beach"/>
    <property type="match status" value="1"/>
</dbReference>
<feature type="compositionally biased region" description="Low complexity" evidence="1">
    <location>
        <begin position="881"/>
        <end position="897"/>
    </location>
</feature>
<dbReference type="SMART" id="SM01026">
    <property type="entry name" value="Beach"/>
    <property type="match status" value="1"/>
</dbReference>
<feature type="region of interest" description="Disordered" evidence="1">
    <location>
        <begin position="3345"/>
        <end position="3385"/>
    </location>
</feature>
<evidence type="ECO:0000313" key="4">
    <source>
        <dbReference type="Proteomes" id="UP000673552"/>
    </source>
</evidence>
<keyword evidence="4" id="KW-1185">Reference proteome</keyword>